<dbReference type="AlphaFoldDB" id="A0A9P1GZR2"/>
<sequence>MHDPSGAGWLQHAVYGTSRALVASGPSHCLNGPSRNFFIQARTFEICRSVIFNEPSFLTEPEWMDLTLRLRNSNGSLQQPSQSALLDLVVKASKLRVSLQQLAKETATEAFQLHDNLAIWDLEDSAMSFGHDKDFDDEQHFDTITKSVTDKAGALLGNRTGG</sequence>
<evidence type="ECO:0000313" key="2">
    <source>
        <dbReference type="Proteomes" id="UP000838763"/>
    </source>
</evidence>
<dbReference type="EMBL" id="CALLCH030000009">
    <property type="protein sequence ID" value="CAI4213910.1"/>
    <property type="molecule type" value="Genomic_DNA"/>
</dbReference>
<protein>
    <submittedName>
        <fullName evidence="1">Uncharacterized protein</fullName>
    </submittedName>
</protein>
<dbReference type="Proteomes" id="UP000838763">
    <property type="component" value="Unassembled WGS sequence"/>
</dbReference>
<dbReference type="OrthoDB" id="194358at2759"/>
<dbReference type="PANTHER" id="PTHR38111">
    <property type="entry name" value="ZN(2)-C6 FUNGAL-TYPE DOMAIN-CONTAINING PROTEIN-RELATED"/>
    <property type="match status" value="1"/>
</dbReference>
<evidence type="ECO:0000313" key="1">
    <source>
        <dbReference type="EMBL" id="CAI4213910.1"/>
    </source>
</evidence>
<name>A0A9P1GZR2_9PEZI</name>
<organism evidence="1 2">
    <name type="scientific">Parascedosporium putredinis</name>
    <dbReference type="NCBI Taxonomy" id="1442378"/>
    <lineage>
        <taxon>Eukaryota</taxon>
        <taxon>Fungi</taxon>
        <taxon>Dikarya</taxon>
        <taxon>Ascomycota</taxon>
        <taxon>Pezizomycotina</taxon>
        <taxon>Sordariomycetes</taxon>
        <taxon>Hypocreomycetidae</taxon>
        <taxon>Microascales</taxon>
        <taxon>Microascaceae</taxon>
        <taxon>Parascedosporium</taxon>
    </lineage>
</organism>
<reference evidence="1" key="1">
    <citation type="submission" date="2022-11" db="EMBL/GenBank/DDBJ databases">
        <authorList>
            <person name="Scott C."/>
            <person name="Bruce N."/>
        </authorList>
    </citation>
    <scope>NUCLEOTIDE SEQUENCE</scope>
</reference>
<keyword evidence="2" id="KW-1185">Reference proteome</keyword>
<gene>
    <name evidence="1" type="ORF">PPNO1_LOCUS3654</name>
</gene>
<accession>A0A9P1GZR2</accession>
<comment type="caution">
    <text evidence="1">The sequence shown here is derived from an EMBL/GenBank/DDBJ whole genome shotgun (WGS) entry which is preliminary data.</text>
</comment>
<proteinExistence type="predicted"/>
<dbReference type="InterPro" id="IPR053178">
    <property type="entry name" value="Osmoadaptation_assoc"/>
</dbReference>
<dbReference type="PANTHER" id="PTHR38111:SF2">
    <property type="entry name" value="FINGER DOMAIN PROTEIN, PUTATIVE (AFU_ORTHOLOGUE AFUA_1G01560)-RELATED"/>
    <property type="match status" value="1"/>
</dbReference>